<keyword evidence="8" id="KW-1185">Reference proteome</keyword>
<gene>
    <name evidence="7" type="ORF">KN1_08420</name>
</gene>
<name>A0A8D5U5Q1_9CREN</name>
<evidence type="ECO:0000259" key="6">
    <source>
        <dbReference type="Pfam" id="PF12698"/>
    </source>
</evidence>
<evidence type="ECO:0000313" key="7">
    <source>
        <dbReference type="EMBL" id="BCU69545.1"/>
    </source>
</evidence>
<dbReference type="InterPro" id="IPR013525">
    <property type="entry name" value="ABC2_TM"/>
</dbReference>
<sequence>MIRVFLAKEFTEIKRDKKLLLSTIILPFILLPVVGIVLYASVSAQPPVISVINQNPLNSPYVKIVTNYIQSRGGIVEENVTSTPYPDVIIEFPNDFYQNASNISRQAYVIYQVVISSNQQASDLAQGALYQLLLNISNTRIDYLEHQAKINVSISDIRDPIYLVLGYRTVTGHPTSSSAGQLAELTRIIALIIFPSATPIVFYLLEGITGERERRTLESLLATPLSVRSFIFSKLIIASVLGLFSSLGDIIGTLLFVLLSSVALNLTISLTLPFLAMIVVVYLLSVLLTGALSLVFLVILGGSVRNIQVINFIVLSFGMIASFTALFINPAQLSFPLSAIYVIPYVQISLGLLLYVFGSIQESIFSLLGTLAVSVFLIYLASRAFDSERLLLK</sequence>
<dbReference type="PANTHER" id="PTHR43471:SF3">
    <property type="entry name" value="ABC TRANSPORTER PERMEASE PROTEIN NATB"/>
    <property type="match status" value="1"/>
</dbReference>
<protein>
    <submittedName>
        <fullName evidence="7">Sodium ABC transporter permease</fullName>
    </submittedName>
</protein>
<organism evidence="7 8">
    <name type="scientific">Stygiolobus caldivivus</name>
    <dbReference type="NCBI Taxonomy" id="2824673"/>
    <lineage>
        <taxon>Archaea</taxon>
        <taxon>Thermoproteota</taxon>
        <taxon>Thermoprotei</taxon>
        <taxon>Sulfolobales</taxon>
        <taxon>Sulfolobaceae</taxon>
        <taxon>Stygiolobus</taxon>
    </lineage>
</organism>
<dbReference type="KEGG" id="csty:KN1_08420"/>
<evidence type="ECO:0000256" key="1">
    <source>
        <dbReference type="ARBA" id="ARBA00004141"/>
    </source>
</evidence>
<feature type="transmembrane region" description="Helical" evidence="5">
    <location>
        <begin position="185"/>
        <end position="205"/>
    </location>
</feature>
<feature type="transmembrane region" description="Helical" evidence="5">
    <location>
        <begin position="340"/>
        <end position="358"/>
    </location>
</feature>
<evidence type="ECO:0000313" key="8">
    <source>
        <dbReference type="Proteomes" id="UP000825123"/>
    </source>
</evidence>
<dbReference type="PANTHER" id="PTHR43471">
    <property type="entry name" value="ABC TRANSPORTER PERMEASE"/>
    <property type="match status" value="1"/>
</dbReference>
<keyword evidence="3 5" id="KW-1133">Transmembrane helix</keyword>
<accession>A0A8D5U5Q1</accession>
<keyword evidence="2 5" id="KW-0812">Transmembrane</keyword>
<comment type="subcellular location">
    <subcellularLocation>
        <location evidence="1">Membrane</location>
        <topology evidence="1">Multi-pass membrane protein</topology>
    </subcellularLocation>
</comment>
<feature type="transmembrane region" description="Helical" evidence="5">
    <location>
        <begin position="275"/>
        <end position="301"/>
    </location>
</feature>
<evidence type="ECO:0000256" key="4">
    <source>
        <dbReference type="ARBA" id="ARBA00023136"/>
    </source>
</evidence>
<feature type="transmembrane region" description="Helical" evidence="5">
    <location>
        <begin position="20"/>
        <end position="42"/>
    </location>
</feature>
<reference evidence="7 8" key="1">
    <citation type="submission" date="2021-04" db="EMBL/GenBank/DDBJ databases">
        <title>Complete genome sequence of Stygiolobus sp. KN-1.</title>
        <authorList>
            <person name="Nakamura K."/>
            <person name="Sakai H."/>
            <person name="Kurosawa N."/>
        </authorList>
    </citation>
    <scope>NUCLEOTIDE SEQUENCE [LARGE SCALE GENOMIC DNA]</scope>
    <source>
        <strain evidence="7 8">KN-1</strain>
    </source>
</reference>
<feature type="transmembrane region" description="Helical" evidence="5">
    <location>
        <begin position="364"/>
        <end position="385"/>
    </location>
</feature>
<dbReference type="AlphaFoldDB" id="A0A8D5U5Q1"/>
<evidence type="ECO:0000256" key="3">
    <source>
        <dbReference type="ARBA" id="ARBA00022989"/>
    </source>
</evidence>
<dbReference type="GeneID" id="66162596"/>
<dbReference type="Proteomes" id="UP000825123">
    <property type="component" value="Chromosome"/>
</dbReference>
<dbReference type="Pfam" id="PF12698">
    <property type="entry name" value="ABC2_membrane_3"/>
    <property type="match status" value="1"/>
</dbReference>
<feature type="transmembrane region" description="Helical" evidence="5">
    <location>
        <begin position="307"/>
        <end position="328"/>
    </location>
</feature>
<feature type="domain" description="ABC-2 type transporter transmembrane" evidence="6">
    <location>
        <begin position="17"/>
        <end position="381"/>
    </location>
</feature>
<dbReference type="GO" id="GO:0016020">
    <property type="term" value="C:membrane"/>
    <property type="evidence" value="ECO:0007669"/>
    <property type="project" value="UniProtKB-SubCell"/>
</dbReference>
<evidence type="ECO:0000256" key="2">
    <source>
        <dbReference type="ARBA" id="ARBA00022692"/>
    </source>
</evidence>
<keyword evidence="4 5" id="KW-0472">Membrane</keyword>
<dbReference type="RefSeq" id="WP_221289562.1">
    <property type="nucleotide sequence ID" value="NZ_AP024597.1"/>
</dbReference>
<proteinExistence type="predicted"/>
<dbReference type="EMBL" id="AP024597">
    <property type="protein sequence ID" value="BCU69545.1"/>
    <property type="molecule type" value="Genomic_DNA"/>
</dbReference>
<evidence type="ECO:0000256" key="5">
    <source>
        <dbReference type="SAM" id="Phobius"/>
    </source>
</evidence>
<dbReference type="GO" id="GO:0140359">
    <property type="term" value="F:ABC-type transporter activity"/>
    <property type="evidence" value="ECO:0007669"/>
    <property type="project" value="InterPro"/>
</dbReference>